<feature type="transmembrane region" description="Helical" evidence="2">
    <location>
        <begin position="12"/>
        <end position="29"/>
    </location>
</feature>
<gene>
    <name evidence="4" type="ORF">KOI35_18270</name>
</gene>
<keyword evidence="5" id="KW-1185">Reference proteome</keyword>
<feature type="transmembrane region" description="Helical" evidence="2">
    <location>
        <begin position="597"/>
        <end position="621"/>
    </location>
</feature>
<feature type="transmembrane region" description="Helical" evidence="2">
    <location>
        <begin position="445"/>
        <end position="464"/>
    </location>
</feature>
<evidence type="ECO:0000259" key="3">
    <source>
        <dbReference type="Pfam" id="PF05729"/>
    </source>
</evidence>
<proteinExistence type="predicted"/>
<evidence type="ECO:0000313" key="5">
    <source>
        <dbReference type="Proteomes" id="UP001519654"/>
    </source>
</evidence>
<dbReference type="InterPro" id="IPR027417">
    <property type="entry name" value="P-loop_NTPase"/>
</dbReference>
<evidence type="ECO:0000256" key="2">
    <source>
        <dbReference type="SAM" id="Phobius"/>
    </source>
</evidence>
<reference evidence="4 5" key="1">
    <citation type="submission" date="2021-06" db="EMBL/GenBank/DDBJ databases">
        <title>Actinoplanes lichenicola sp. nov., and Actinoplanes ovalisporus sp. nov., isolated from lichen in Thailand.</title>
        <authorList>
            <person name="Saeng-In P."/>
            <person name="Kanchanasin P."/>
            <person name="Yuki M."/>
            <person name="Kudo T."/>
            <person name="Ohkuma M."/>
            <person name="Phongsopitanun W."/>
            <person name="Tanasupawat S."/>
        </authorList>
    </citation>
    <scope>NUCLEOTIDE SEQUENCE [LARGE SCALE GENOMIC DNA]</scope>
    <source>
        <strain evidence="4 5">NBRC 110975</strain>
    </source>
</reference>
<feature type="transmembrane region" description="Helical" evidence="2">
    <location>
        <begin position="641"/>
        <end position="663"/>
    </location>
</feature>
<keyword evidence="2" id="KW-0812">Transmembrane</keyword>
<feature type="transmembrane region" description="Helical" evidence="2">
    <location>
        <begin position="470"/>
        <end position="491"/>
    </location>
</feature>
<name>A0ABS5YPT3_9ACTN</name>
<feature type="transmembrane region" description="Helical" evidence="2">
    <location>
        <begin position="518"/>
        <end position="539"/>
    </location>
</feature>
<keyword evidence="2" id="KW-1133">Transmembrane helix</keyword>
<feature type="transmembrane region" description="Helical" evidence="2">
    <location>
        <begin position="551"/>
        <end position="577"/>
    </location>
</feature>
<dbReference type="Pfam" id="PF05729">
    <property type="entry name" value="NACHT"/>
    <property type="match status" value="1"/>
</dbReference>
<dbReference type="EMBL" id="JAHKKG010000005">
    <property type="protein sequence ID" value="MBU2665456.1"/>
    <property type="molecule type" value="Genomic_DNA"/>
</dbReference>
<dbReference type="InterPro" id="IPR007111">
    <property type="entry name" value="NACHT_NTPase"/>
</dbReference>
<feature type="transmembrane region" description="Helical" evidence="2">
    <location>
        <begin position="41"/>
        <end position="60"/>
    </location>
</feature>
<dbReference type="Proteomes" id="UP001519654">
    <property type="component" value="Unassembled WGS sequence"/>
</dbReference>
<organism evidence="4 5">
    <name type="scientific">Paractinoplanes bogorensis</name>
    <dbReference type="NCBI Taxonomy" id="1610840"/>
    <lineage>
        <taxon>Bacteria</taxon>
        <taxon>Bacillati</taxon>
        <taxon>Actinomycetota</taxon>
        <taxon>Actinomycetes</taxon>
        <taxon>Micromonosporales</taxon>
        <taxon>Micromonosporaceae</taxon>
        <taxon>Paractinoplanes</taxon>
    </lineage>
</organism>
<comment type="caution">
    <text evidence="4">The sequence shown here is derived from an EMBL/GenBank/DDBJ whole genome shotgun (WGS) entry which is preliminary data.</text>
</comment>
<protein>
    <submittedName>
        <fullName evidence="4">NACHT domain-containing protein</fullName>
    </submittedName>
</protein>
<feature type="domain" description="NACHT" evidence="3">
    <location>
        <begin position="142"/>
        <end position="308"/>
    </location>
</feature>
<dbReference type="Gene3D" id="3.40.50.300">
    <property type="entry name" value="P-loop containing nucleotide triphosphate hydrolases"/>
    <property type="match status" value="1"/>
</dbReference>
<accession>A0ABS5YPT3</accession>
<sequence>MTGNGRARRTVVIVAGIAVAIVGATWWMLARDTRGAEIANVIALPVSLLGLLATVLGWSLRSSVPGGDKLDTAVADLARDIARQESAELQRLLADTGDSRPADIGFVQPSVAWARWRTDGGGTEGSLGQIADFYSGLDRGRLVILGEPGAGKTVLAIELLINLCRQPPAAGTHRRAPLRLSASTFPGSDEGSPEHVNGVLDAWMTQQLITVYGQSRSTARELVRQGRILPVLDGLDEMDHGDGAARRARSLMTALNYPVGTGLRPAVVTCREQDYRRLAGVDHEGTAVQDATHVVVRPLTTTQIGQWLAYRFPDQDAPDGMERRWRPILKRLVDRPGGALATSLASPLRLFLTVTIYRDPQSRPRELLDLKGGDLDRHLFQEFIPAATAQHRRRDGTRYDPHDVRRWLTTLAGHLDHMEGEGRSNADIRVDELWRSVPGVATRNLVAVVVVLAALTCGVGVGSFRNGNFLPVGALRWVACSVYFVAVCWAFRRSIGDSTDIRRIQLGRISTSSGRRQIFRGALFGAAAGIPVVVMYEWIDFNPITSPHGALLFLLGLGVAGVTVGSVIGGVVGGLAIRPVSVGRPGEVPAGGIAYDVLVVGLSLLVPTLAEFLGYGIAYVLNYAVDSAGFWTGVGAATRDLAGAGWSYRLQVFCVGLMLGVLLRSASPWPRYLIAVHRLSRAGLFPRRPTRFLDWAYDAGLVRLSGIAVQFRHREFQAWLSRTPDADGPGAGTDRASKVPGVSRGPQGNG</sequence>
<evidence type="ECO:0000256" key="1">
    <source>
        <dbReference type="SAM" id="MobiDB-lite"/>
    </source>
</evidence>
<dbReference type="SUPFAM" id="SSF52540">
    <property type="entry name" value="P-loop containing nucleoside triphosphate hydrolases"/>
    <property type="match status" value="1"/>
</dbReference>
<keyword evidence="2" id="KW-0472">Membrane</keyword>
<feature type="region of interest" description="Disordered" evidence="1">
    <location>
        <begin position="723"/>
        <end position="750"/>
    </location>
</feature>
<dbReference type="RefSeq" id="WP_215788653.1">
    <property type="nucleotide sequence ID" value="NZ_JAHKKG010000005.1"/>
</dbReference>
<evidence type="ECO:0000313" key="4">
    <source>
        <dbReference type="EMBL" id="MBU2665456.1"/>
    </source>
</evidence>